<feature type="region of interest" description="Disordered" evidence="6">
    <location>
        <begin position="314"/>
        <end position="338"/>
    </location>
</feature>
<evidence type="ECO:0000313" key="8">
    <source>
        <dbReference type="EMBL" id="CAB9521892.1"/>
    </source>
</evidence>
<keyword evidence="2" id="KW-0677">Repeat</keyword>
<dbReference type="Gene3D" id="3.80.10.10">
    <property type="entry name" value="Ribonuclease Inhibitor"/>
    <property type="match status" value="2"/>
</dbReference>
<evidence type="ECO:0000256" key="3">
    <source>
        <dbReference type="ARBA" id="ARBA00022741"/>
    </source>
</evidence>
<accession>A0A9N8HQW7</accession>
<comment type="caution">
    <text evidence="8">The sequence shown here is derived from an EMBL/GenBank/DDBJ whole genome shotgun (WGS) entry which is preliminary data.</text>
</comment>
<feature type="compositionally biased region" description="Low complexity" evidence="6">
    <location>
        <begin position="557"/>
        <end position="569"/>
    </location>
</feature>
<sequence length="1240" mass="132476">MNNRPTKPAEYTTATQEAGTDDASGKLPTSGDTVAVNTSNAATNNRAVPAVVAPPVASLDTSLHRFAEERAAKEAARCARGSTGTSIPGAVLERSQQRQKHVKEAGVGTNAKEIPSTESAPTASTAAIRTTHGLRRSAEERAAKDAARVRMGTTGSESAGQAKVLSQTKAENMDKQMNASRGNYQRRSSPAVSAPPVTLDTSLHRFAEERAAKEAARSARGSTGASLPGAILQRSQQRQKHVKEAGVAAHATENHSTAPALTTATANIRTMHGLRRSAEERAAKDAARVHMGACDPVEQTTMFSLAGAELVDRQLDPSRGDYQNDRSSGNGECTTTKPTDTAEVNATARDQANVSLVVPSSVGGTVTTTAATLNSSLHRFAEDRAAKEAARASVGSTCATPIEASIPGAVLQMSQHRRKEAKQAAHDMQNDSTKPVLATTIVPTSTMHGLRRSAEEPAAGETARVSTGGATLGLSTVVPSTTAQVPPQGSQRGLRRSMEDAKNAASVGAGTAVAANRTESSSITKLNPKGLHGNTGPAAMQPGAHHARASDTSFNPSASELSKSSSHGLSKNRKQVVSVQAAPMLTTVKGPQSFETKTISNTHIPVVSVQAPGMVTVKGPQSFETKTMSNTHIPVQCATAYVDQDQDHSQSATEYVDLEQEITIAAMGIAEIATHHHTDLSESNAMYDPVDPQIGNSRKRKKNDTPLVVGSIIFLLCLLVVIIVVAVVVKSGGNKEATKNQNEPFQSVTVAPSGLPNQPHSIIFQAFPNYTLEALKDPKSPQSLAHQWLLSDLEANNYTLTSRQKQRFALATLFYATNGNDWLNNDNWLSHSAHECFWFAQGAFLEIPRTEVELNRIYLETTHPNPCEMSPAQIDGPKSVHLEHGQYQHIWLHTNGLQGSLPLELYWLKNLRSISLYNNEDLTGTISSHIGKLRKLEAIDMGGRVQGATKIAGNLPTELGLLSHSMVSIAILNAQLEGSLPSELGLLHRMQYLLLGRNSLTGTLPTELGKASSLDWMYLGENSISGTIPVSLSKLPLEDLWLDSNLLTGTIHAEFGQISSLKRFDLRENHFSGTIPSALGQLSSLSYFNVWRSHLTGKIPSELAMISSLEVFQLSSNALTGMIPAEFEQLQLLYALSLEHNYLSGALPQRLTPALRILEVNNNTLLTGTLPSNLLNLHVFVLDGTQISGVLPDSLCDIDKLAFDCSSILCGCSCLCMNETNITGAIVLATNETNSTGSRM</sequence>
<dbReference type="SUPFAM" id="SSF52058">
    <property type="entry name" value="L domain-like"/>
    <property type="match status" value="1"/>
</dbReference>
<feature type="region of interest" description="Disordered" evidence="6">
    <location>
        <begin position="1"/>
        <end position="32"/>
    </location>
</feature>
<evidence type="ECO:0000256" key="1">
    <source>
        <dbReference type="ARBA" id="ARBA00022614"/>
    </source>
</evidence>
<dbReference type="InterPro" id="IPR032675">
    <property type="entry name" value="LRR_dom_sf"/>
</dbReference>
<dbReference type="GO" id="GO:0005524">
    <property type="term" value="F:ATP binding"/>
    <property type="evidence" value="ECO:0007669"/>
    <property type="project" value="UniProtKB-KW"/>
</dbReference>
<feature type="compositionally biased region" description="Low complexity" evidence="6">
    <location>
        <begin position="116"/>
        <end position="127"/>
    </location>
</feature>
<evidence type="ECO:0000256" key="2">
    <source>
        <dbReference type="ARBA" id="ARBA00022737"/>
    </source>
</evidence>
<dbReference type="OrthoDB" id="45774at2759"/>
<dbReference type="InterPro" id="IPR050647">
    <property type="entry name" value="Plant_LRR-RLKs"/>
</dbReference>
<organism evidence="8 9">
    <name type="scientific">Seminavis robusta</name>
    <dbReference type="NCBI Taxonomy" id="568900"/>
    <lineage>
        <taxon>Eukaryota</taxon>
        <taxon>Sar</taxon>
        <taxon>Stramenopiles</taxon>
        <taxon>Ochrophyta</taxon>
        <taxon>Bacillariophyta</taxon>
        <taxon>Bacillariophyceae</taxon>
        <taxon>Bacillariophycidae</taxon>
        <taxon>Naviculales</taxon>
        <taxon>Naviculaceae</taxon>
        <taxon>Seminavis</taxon>
    </lineage>
</organism>
<dbReference type="AlphaFoldDB" id="A0A9N8HQW7"/>
<dbReference type="PANTHER" id="PTHR48056">
    <property type="entry name" value="LRR RECEPTOR-LIKE SERINE/THREONINE-PROTEIN KINASE-RELATED"/>
    <property type="match status" value="1"/>
</dbReference>
<proteinExistence type="predicted"/>
<feature type="region of interest" description="Disordered" evidence="6">
    <location>
        <begin position="479"/>
        <end position="575"/>
    </location>
</feature>
<feature type="transmembrane region" description="Helical" evidence="7">
    <location>
        <begin position="707"/>
        <end position="729"/>
    </location>
</feature>
<protein>
    <submittedName>
        <fullName evidence="8">Leucine Rich Repeat</fullName>
    </submittedName>
</protein>
<dbReference type="InterPro" id="IPR001611">
    <property type="entry name" value="Leu-rich_rpt"/>
</dbReference>
<feature type="compositionally biased region" description="Polar residues" evidence="6">
    <location>
        <begin position="325"/>
        <end position="338"/>
    </location>
</feature>
<dbReference type="FunFam" id="3.80.10.10:FF:000095">
    <property type="entry name" value="LRR receptor-like serine/threonine-protein kinase GSO1"/>
    <property type="match status" value="1"/>
</dbReference>
<keyword evidence="7" id="KW-0812">Transmembrane</keyword>
<evidence type="ECO:0000256" key="7">
    <source>
        <dbReference type="SAM" id="Phobius"/>
    </source>
</evidence>
<keyword evidence="4" id="KW-0067">ATP-binding</keyword>
<feature type="region of interest" description="Disordered" evidence="6">
    <location>
        <begin position="98"/>
        <end position="197"/>
    </location>
</feature>
<keyword evidence="3" id="KW-0547">Nucleotide-binding</keyword>
<evidence type="ECO:0000313" key="9">
    <source>
        <dbReference type="Proteomes" id="UP001153069"/>
    </source>
</evidence>
<name>A0A9N8HQW7_9STRA</name>
<reference evidence="8" key="1">
    <citation type="submission" date="2020-06" db="EMBL/GenBank/DDBJ databases">
        <authorList>
            <consortium name="Plant Systems Biology data submission"/>
        </authorList>
    </citation>
    <scope>NUCLEOTIDE SEQUENCE</scope>
    <source>
        <strain evidence="8">D6</strain>
    </source>
</reference>
<dbReference type="Proteomes" id="UP001153069">
    <property type="component" value="Unassembled WGS sequence"/>
</dbReference>
<gene>
    <name evidence="8" type="ORF">SEMRO_1245_G255740.1</name>
</gene>
<evidence type="ECO:0000256" key="5">
    <source>
        <dbReference type="ARBA" id="ARBA00023136"/>
    </source>
</evidence>
<evidence type="ECO:0000256" key="4">
    <source>
        <dbReference type="ARBA" id="ARBA00022840"/>
    </source>
</evidence>
<keyword evidence="5 7" id="KW-0472">Membrane</keyword>
<dbReference type="Pfam" id="PF00560">
    <property type="entry name" value="LRR_1"/>
    <property type="match status" value="1"/>
</dbReference>
<keyword evidence="9" id="KW-1185">Reference proteome</keyword>
<dbReference type="PANTHER" id="PTHR48056:SF81">
    <property type="entry name" value="RECEPTOR PROTEIN-TYROSINE KINASE CEPR1"/>
    <property type="match status" value="1"/>
</dbReference>
<feature type="compositionally biased region" description="Polar residues" evidence="6">
    <location>
        <begin position="479"/>
        <end position="491"/>
    </location>
</feature>
<feature type="compositionally biased region" description="Low complexity" evidence="6">
    <location>
        <begin position="504"/>
        <end position="515"/>
    </location>
</feature>
<feature type="compositionally biased region" description="Polar residues" evidence="6">
    <location>
        <begin position="153"/>
        <end position="191"/>
    </location>
</feature>
<keyword evidence="7" id="KW-1133">Transmembrane helix</keyword>
<feature type="compositionally biased region" description="Basic and acidic residues" evidence="6">
    <location>
        <begin position="314"/>
        <end position="324"/>
    </location>
</feature>
<dbReference type="EMBL" id="CAICTM010001243">
    <property type="protein sequence ID" value="CAB9521892.1"/>
    <property type="molecule type" value="Genomic_DNA"/>
</dbReference>
<feature type="compositionally biased region" description="Basic and acidic residues" evidence="6">
    <location>
        <begin position="136"/>
        <end position="148"/>
    </location>
</feature>
<evidence type="ECO:0000256" key="6">
    <source>
        <dbReference type="SAM" id="MobiDB-lite"/>
    </source>
</evidence>
<keyword evidence="1" id="KW-0433">Leucine-rich repeat</keyword>